<keyword evidence="5" id="KW-1185">Reference proteome</keyword>
<feature type="DNA-binding region" description="H-T-H motif" evidence="2">
    <location>
        <begin position="29"/>
        <end position="48"/>
    </location>
</feature>
<dbReference type="Proteomes" id="UP000301475">
    <property type="component" value="Chromosome"/>
</dbReference>
<dbReference type="PANTHER" id="PTHR43479:SF11">
    <property type="entry name" value="ACREF_ENVCD OPERON REPRESSOR-RELATED"/>
    <property type="match status" value="1"/>
</dbReference>
<dbReference type="KEGG" id="ruj:E5Z56_10310"/>
<dbReference type="SUPFAM" id="SSF46689">
    <property type="entry name" value="Homeodomain-like"/>
    <property type="match status" value="1"/>
</dbReference>
<dbReference type="PROSITE" id="PS50977">
    <property type="entry name" value="HTH_TETR_2"/>
    <property type="match status" value="1"/>
</dbReference>
<evidence type="ECO:0000256" key="1">
    <source>
        <dbReference type="ARBA" id="ARBA00023125"/>
    </source>
</evidence>
<sequence>MINKDNGTLENILNAGKEEFLEKGFLSSSLRNIVKKANVTTGAFYGYFSNKEALFSGLVEEQAKTVMHMFMESQEEFDNIPDENKRENMGSCSGDCISRCVEYIYDNFDIFKLIICCSQGTPYEHFIHNMVEVEVESTYRFIEVQRKLGYEVPEIDKKLCHILASGMFGGMFEIVRHNMPKEEAVVYVKQLRDFYTAGWEKIMGF</sequence>
<evidence type="ECO:0000313" key="5">
    <source>
        <dbReference type="Proteomes" id="UP000301475"/>
    </source>
</evidence>
<feature type="domain" description="HTH tetR-type" evidence="3">
    <location>
        <begin position="6"/>
        <end position="66"/>
    </location>
</feature>
<accession>A0A4P8XX40</accession>
<dbReference type="InterPro" id="IPR050624">
    <property type="entry name" value="HTH-type_Tx_Regulator"/>
</dbReference>
<protein>
    <submittedName>
        <fullName evidence="4">TetR/AcrR family transcriptional regulator</fullName>
    </submittedName>
</protein>
<evidence type="ECO:0000313" key="4">
    <source>
        <dbReference type="EMBL" id="QCT07721.1"/>
    </source>
</evidence>
<dbReference type="InterPro" id="IPR001647">
    <property type="entry name" value="HTH_TetR"/>
</dbReference>
<proteinExistence type="predicted"/>
<gene>
    <name evidence="4" type="ORF">E5Z56_10310</name>
</gene>
<evidence type="ECO:0000256" key="2">
    <source>
        <dbReference type="PROSITE-ProRule" id="PRU00335"/>
    </source>
</evidence>
<dbReference type="InterPro" id="IPR009057">
    <property type="entry name" value="Homeodomain-like_sf"/>
</dbReference>
<dbReference type="PANTHER" id="PTHR43479">
    <property type="entry name" value="ACREF/ENVCD OPERON REPRESSOR-RELATED"/>
    <property type="match status" value="1"/>
</dbReference>
<dbReference type="AlphaFoldDB" id="A0A4P8XX40"/>
<dbReference type="GO" id="GO:0003677">
    <property type="term" value="F:DNA binding"/>
    <property type="evidence" value="ECO:0007669"/>
    <property type="project" value="UniProtKB-UniRule"/>
</dbReference>
<reference evidence="4 5" key="1">
    <citation type="submission" date="2019-04" db="EMBL/GenBank/DDBJ databases">
        <authorList>
            <person name="Embree M."/>
            <person name="Gaffney J.R."/>
        </authorList>
    </citation>
    <scope>NUCLEOTIDE SEQUENCE [LARGE SCALE GENOMIC DNA]</scope>
    <source>
        <strain evidence="4 5">JE7A12</strain>
    </source>
</reference>
<dbReference type="RefSeq" id="WP_138157712.1">
    <property type="nucleotide sequence ID" value="NZ_CP039381.1"/>
</dbReference>
<evidence type="ECO:0000259" key="3">
    <source>
        <dbReference type="PROSITE" id="PS50977"/>
    </source>
</evidence>
<name>A0A4P8XX40_9FIRM</name>
<dbReference type="OrthoDB" id="9814200at2"/>
<dbReference type="EMBL" id="CP039381">
    <property type="protein sequence ID" value="QCT07721.1"/>
    <property type="molecule type" value="Genomic_DNA"/>
</dbReference>
<dbReference type="PRINTS" id="PR00455">
    <property type="entry name" value="HTHTETR"/>
</dbReference>
<dbReference type="PROSITE" id="PS01081">
    <property type="entry name" value="HTH_TETR_1"/>
    <property type="match status" value="1"/>
</dbReference>
<dbReference type="Pfam" id="PF00440">
    <property type="entry name" value="TetR_N"/>
    <property type="match status" value="1"/>
</dbReference>
<dbReference type="Gene3D" id="1.10.357.10">
    <property type="entry name" value="Tetracycline Repressor, domain 2"/>
    <property type="match status" value="1"/>
</dbReference>
<dbReference type="InterPro" id="IPR023772">
    <property type="entry name" value="DNA-bd_HTH_TetR-type_CS"/>
</dbReference>
<keyword evidence="1 2" id="KW-0238">DNA-binding</keyword>
<organism evidence="4 5">
    <name type="scientific">Ruminococcus bovis</name>
    <dbReference type="NCBI Taxonomy" id="2564099"/>
    <lineage>
        <taxon>Bacteria</taxon>
        <taxon>Bacillati</taxon>
        <taxon>Bacillota</taxon>
        <taxon>Clostridia</taxon>
        <taxon>Eubacteriales</taxon>
        <taxon>Oscillospiraceae</taxon>
        <taxon>Ruminococcus</taxon>
    </lineage>
</organism>